<reference evidence="11 12" key="1">
    <citation type="submission" date="2015-10" db="EMBL/GenBank/DDBJ databases">
        <title>Genome sequencing and analysis of members of genus Stenotrophomonas.</title>
        <authorList>
            <person name="Patil P.P."/>
            <person name="Midha S."/>
            <person name="Patil P.B."/>
        </authorList>
    </citation>
    <scope>NUCLEOTIDE SEQUENCE [LARGE SCALE GENOMIC DNA]</scope>
    <source>
        <strain evidence="11 12">JCM 16536</strain>
    </source>
</reference>
<dbReference type="InterPro" id="IPR003594">
    <property type="entry name" value="HATPase_dom"/>
</dbReference>
<evidence type="ECO:0000256" key="4">
    <source>
        <dbReference type="ARBA" id="ARBA00022679"/>
    </source>
</evidence>
<feature type="transmembrane region" description="Helical" evidence="9">
    <location>
        <begin position="169"/>
        <end position="187"/>
    </location>
</feature>
<gene>
    <name evidence="11" type="ORF">ARC20_17165</name>
</gene>
<dbReference type="InterPro" id="IPR036890">
    <property type="entry name" value="HATPase_C_sf"/>
</dbReference>
<dbReference type="AlphaFoldDB" id="A0A0R0B5T2"/>
<dbReference type="SMART" id="SM00387">
    <property type="entry name" value="HATPase_c"/>
    <property type="match status" value="1"/>
</dbReference>
<dbReference type="SUPFAM" id="SSF55874">
    <property type="entry name" value="ATPase domain of HSP90 chaperone/DNA topoisomerase II/histidine kinase"/>
    <property type="match status" value="1"/>
</dbReference>
<sequence length="501" mass="53990">MCFFGEQFAELLWVQQQGIAAFCVAPPLLLAWLLTQPQRTWAAAIVGATFGIWLALPTLPGTPWFAPLLLATGLPLPPLGLAWLVRRDGQLQWPPVNFPSGARLLLAMGAALPALDVSWIQAWSQLFGIQYARNELLGLLLTHAGGYLLLVPITMALTLPHASRPATVLARDIAIALVLLALPLWLWSPLAGVLLPSALMTLSASALLLWMLVRFGLGGGCLALLACGVAGMAYSLRGAGPFIGLRPHAAALSMQAWVCAVAGALWLLSVALEQQRAAARRLCDAYRQLSDLTGRILVVQEEERTRIARDLHDDINQSLAALSIRLSYLKRGVEEPQREAVAEVQQELLKVSNDIRNMSHGLHPAMLRFTGLASALTGFCQGHGQRSTLRVHCDVAPPDGLGDARELSLFRIVQEALNNVEKHAHARQAWVQLGAQDGHCVLSISDDGIGPPCAHGQRPAGLGLISMGERARLLGGKLSMQPREGGGTHLEVRFPLPEDAR</sequence>
<keyword evidence="9" id="KW-1133">Transmembrane helix</keyword>
<dbReference type="PROSITE" id="PS50109">
    <property type="entry name" value="HIS_KIN"/>
    <property type="match status" value="1"/>
</dbReference>
<comment type="catalytic activity">
    <reaction evidence="1">
        <text>ATP + protein L-histidine = ADP + protein N-phospho-L-histidine.</text>
        <dbReference type="EC" id="2.7.13.3"/>
    </reaction>
</comment>
<dbReference type="GO" id="GO:0000155">
    <property type="term" value="F:phosphorelay sensor kinase activity"/>
    <property type="evidence" value="ECO:0007669"/>
    <property type="project" value="InterPro"/>
</dbReference>
<evidence type="ECO:0000313" key="11">
    <source>
        <dbReference type="EMBL" id="KRG48977.1"/>
    </source>
</evidence>
<evidence type="ECO:0000256" key="9">
    <source>
        <dbReference type="SAM" id="Phobius"/>
    </source>
</evidence>
<evidence type="ECO:0000256" key="5">
    <source>
        <dbReference type="ARBA" id="ARBA00022741"/>
    </source>
</evidence>
<comment type="caution">
    <text evidence="11">The sequence shown here is derived from an EMBL/GenBank/DDBJ whole genome shotgun (WGS) entry which is preliminary data.</text>
</comment>
<keyword evidence="4" id="KW-0808">Transferase</keyword>
<dbReference type="Gene3D" id="3.30.565.10">
    <property type="entry name" value="Histidine kinase-like ATPase, C-terminal domain"/>
    <property type="match status" value="1"/>
</dbReference>
<accession>A0A0R0B5T2</accession>
<feature type="transmembrane region" description="Helical" evidence="9">
    <location>
        <begin position="12"/>
        <end position="34"/>
    </location>
</feature>
<keyword evidence="3" id="KW-0597">Phosphoprotein</keyword>
<evidence type="ECO:0000256" key="8">
    <source>
        <dbReference type="ARBA" id="ARBA00023012"/>
    </source>
</evidence>
<evidence type="ECO:0000256" key="7">
    <source>
        <dbReference type="ARBA" id="ARBA00022840"/>
    </source>
</evidence>
<keyword evidence="9" id="KW-0812">Transmembrane</keyword>
<dbReference type="InterPro" id="IPR005467">
    <property type="entry name" value="His_kinase_dom"/>
</dbReference>
<dbReference type="GO" id="GO:0046983">
    <property type="term" value="F:protein dimerization activity"/>
    <property type="evidence" value="ECO:0007669"/>
    <property type="project" value="InterPro"/>
</dbReference>
<evidence type="ECO:0000313" key="12">
    <source>
        <dbReference type="Proteomes" id="UP000051802"/>
    </source>
</evidence>
<protein>
    <recommendedName>
        <fullName evidence="2">histidine kinase</fullName>
        <ecNumber evidence="2">2.7.13.3</ecNumber>
    </recommendedName>
</protein>
<dbReference type="EMBL" id="LLXU01000005">
    <property type="protein sequence ID" value="KRG48977.1"/>
    <property type="molecule type" value="Genomic_DNA"/>
</dbReference>
<feature type="transmembrane region" description="Helical" evidence="9">
    <location>
        <begin position="220"/>
        <end position="237"/>
    </location>
</feature>
<name>A0A0R0B5T2_9GAMM</name>
<dbReference type="GO" id="GO:0005524">
    <property type="term" value="F:ATP binding"/>
    <property type="evidence" value="ECO:0007669"/>
    <property type="project" value="UniProtKB-KW"/>
</dbReference>
<keyword evidence="12" id="KW-1185">Reference proteome</keyword>
<keyword evidence="9" id="KW-0472">Membrane</keyword>
<dbReference type="CDD" id="cd16917">
    <property type="entry name" value="HATPase_UhpB-NarQ-NarX-like"/>
    <property type="match status" value="1"/>
</dbReference>
<dbReference type="STRING" id="676599.ARC20_17165"/>
<evidence type="ECO:0000259" key="10">
    <source>
        <dbReference type="PROSITE" id="PS50109"/>
    </source>
</evidence>
<proteinExistence type="predicted"/>
<dbReference type="InterPro" id="IPR050482">
    <property type="entry name" value="Sensor_HK_TwoCompSys"/>
</dbReference>
<evidence type="ECO:0000256" key="1">
    <source>
        <dbReference type="ARBA" id="ARBA00000085"/>
    </source>
</evidence>
<feature type="transmembrane region" description="Helical" evidence="9">
    <location>
        <begin position="249"/>
        <end position="272"/>
    </location>
</feature>
<keyword evidence="7" id="KW-0067">ATP-binding</keyword>
<evidence type="ECO:0000256" key="3">
    <source>
        <dbReference type="ARBA" id="ARBA00022553"/>
    </source>
</evidence>
<keyword evidence="6" id="KW-0418">Kinase</keyword>
<dbReference type="Proteomes" id="UP000051802">
    <property type="component" value="Unassembled WGS sequence"/>
</dbReference>
<dbReference type="EC" id="2.7.13.3" evidence="2"/>
<feature type="transmembrane region" description="Helical" evidence="9">
    <location>
        <begin position="136"/>
        <end position="157"/>
    </location>
</feature>
<dbReference type="Gene3D" id="1.20.5.1930">
    <property type="match status" value="1"/>
</dbReference>
<dbReference type="InterPro" id="IPR011712">
    <property type="entry name" value="Sig_transdc_His_kin_sub3_dim/P"/>
</dbReference>
<organism evidence="11 12">
    <name type="scientific">Stenotrophomonas panacihumi</name>
    <dbReference type="NCBI Taxonomy" id="676599"/>
    <lineage>
        <taxon>Bacteria</taxon>
        <taxon>Pseudomonadati</taxon>
        <taxon>Pseudomonadota</taxon>
        <taxon>Gammaproteobacteria</taxon>
        <taxon>Lysobacterales</taxon>
        <taxon>Lysobacteraceae</taxon>
        <taxon>Stenotrophomonas</taxon>
    </lineage>
</organism>
<keyword evidence="8" id="KW-0902">Two-component regulatory system</keyword>
<dbReference type="PANTHER" id="PTHR24421">
    <property type="entry name" value="NITRATE/NITRITE SENSOR PROTEIN NARX-RELATED"/>
    <property type="match status" value="1"/>
</dbReference>
<dbReference type="PANTHER" id="PTHR24421:SF10">
    <property type="entry name" value="NITRATE_NITRITE SENSOR PROTEIN NARQ"/>
    <property type="match status" value="1"/>
</dbReference>
<feature type="transmembrane region" description="Helical" evidence="9">
    <location>
        <begin position="41"/>
        <end position="59"/>
    </location>
</feature>
<evidence type="ECO:0000256" key="2">
    <source>
        <dbReference type="ARBA" id="ARBA00012438"/>
    </source>
</evidence>
<feature type="domain" description="Histidine kinase" evidence="10">
    <location>
        <begin position="310"/>
        <end position="498"/>
    </location>
</feature>
<keyword evidence="5" id="KW-0547">Nucleotide-binding</keyword>
<feature type="transmembrane region" description="Helical" evidence="9">
    <location>
        <begin position="65"/>
        <end position="84"/>
    </location>
</feature>
<dbReference type="Pfam" id="PF02518">
    <property type="entry name" value="HATPase_c"/>
    <property type="match status" value="1"/>
</dbReference>
<evidence type="ECO:0000256" key="6">
    <source>
        <dbReference type="ARBA" id="ARBA00022777"/>
    </source>
</evidence>
<dbReference type="Pfam" id="PF07730">
    <property type="entry name" value="HisKA_3"/>
    <property type="match status" value="1"/>
</dbReference>
<dbReference type="GO" id="GO:0016020">
    <property type="term" value="C:membrane"/>
    <property type="evidence" value="ECO:0007669"/>
    <property type="project" value="InterPro"/>
</dbReference>